<feature type="transmembrane region" description="Helical" evidence="2">
    <location>
        <begin position="29"/>
        <end position="60"/>
    </location>
</feature>
<feature type="compositionally biased region" description="Basic and acidic residues" evidence="1">
    <location>
        <begin position="259"/>
        <end position="276"/>
    </location>
</feature>
<evidence type="ECO:0000313" key="3">
    <source>
        <dbReference type="EMBL" id="KAK4426201.1"/>
    </source>
</evidence>
<evidence type="ECO:0000256" key="2">
    <source>
        <dbReference type="SAM" id="Phobius"/>
    </source>
</evidence>
<dbReference type="Proteomes" id="UP001293254">
    <property type="component" value="Unassembled WGS sequence"/>
</dbReference>
<proteinExistence type="predicted"/>
<reference evidence="3" key="2">
    <citation type="journal article" date="2024" name="Plant">
        <title>Genomic evolution and insights into agronomic trait innovations of Sesamum species.</title>
        <authorList>
            <person name="Miao H."/>
            <person name="Wang L."/>
            <person name="Qu L."/>
            <person name="Liu H."/>
            <person name="Sun Y."/>
            <person name="Le M."/>
            <person name="Wang Q."/>
            <person name="Wei S."/>
            <person name="Zheng Y."/>
            <person name="Lin W."/>
            <person name="Duan Y."/>
            <person name="Cao H."/>
            <person name="Xiong S."/>
            <person name="Wang X."/>
            <person name="Wei L."/>
            <person name="Li C."/>
            <person name="Ma Q."/>
            <person name="Ju M."/>
            <person name="Zhao R."/>
            <person name="Li G."/>
            <person name="Mu C."/>
            <person name="Tian Q."/>
            <person name="Mei H."/>
            <person name="Zhang T."/>
            <person name="Gao T."/>
            <person name="Zhang H."/>
        </authorList>
    </citation>
    <scope>NUCLEOTIDE SEQUENCE</scope>
    <source>
        <strain evidence="3">3651</strain>
    </source>
</reference>
<accession>A0AAE2CL61</accession>
<evidence type="ECO:0000256" key="1">
    <source>
        <dbReference type="SAM" id="MobiDB-lite"/>
    </source>
</evidence>
<keyword evidence="2" id="KW-1133">Transmembrane helix</keyword>
<keyword evidence="4" id="KW-1185">Reference proteome</keyword>
<protein>
    <submittedName>
        <fullName evidence="3">Uncharacterized protein</fullName>
    </submittedName>
</protein>
<keyword evidence="2" id="KW-0472">Membrane</keyword>
<sequence>MALLASCWLIVESFIIPHGLFLKCFYLSFYIHPIFLLFSQIFLWFLQFYHCLLSISCYLFPYRILNRLAILLLSFTRPTAADVFYDAMDQEIPAQECEISTWNSTCSLYRVSETRPQSGAVELGNDFKVCRSFDTEETDHGRGPKSSWLDEYLSSDHYSYSLFCKAGLVSSAETVLCDHDNSVSSHGSFRDQSDDFDLQDSDKDSTYDCLQSHQDMISVNQEYFIAELDQDLSNLFVKQQLMIDRSVREDDTDPLHQSTQKDSDSLMFSTKKDYMD</sequence>
<reference evidence="3" key="1">
    <citation type="submission" date="2020-06" db="EMBL/GenBank/DDBJ databases">
        <authorList>
            <person name="Li T."/>
            <person name="Hu X."/>
            <person name="Zhang T."/>
            <person name="Song X."/>
            <person name="Zhang H."/>
            <person name="Dai N."/>
            <person name="Sheng W."/>
            <person name="Hou X."/>
            <person name="Wei L."/>
        </authorList>
    </citation>
    <scope>NUCLEOTIDE SEQUENCE</scope>
    <source>
        <strain evidence="3">3651</strain>
        <tissue evidence="3">Leaf</tissue>
    </source>
</reference>
<name>A0AAE2CL61_9LAMI</name>
<comment type="caution">
    <text evidence="3">The sequence shown here is derived from an EMBL/GenBank/DDBJ whole genome shotgun (WGS) entry which is preliminary data.</text>
</comment>
<organism evidence="3 4">
    <name type="scientific">Sesamum alatum</name>
    <dbReference type="NCBI Taxonomy" id="300844"/>
    <lineage>
        <taxon>Eukaryota</taxon>
        <taxon>Viridiplantae</taxon>
        <taxon>Streptophyta</taxon>
        <taxon>Embryophyta</taxon>
        <taxon>Tracheophyta</taxon>
        <taxon>Spermatophyta</taxon>
        <taxon>Magnoliopsida</taxon>
        <taxon>eudicotyledons</taxon>
        <taxon>Gunneridae</taxon>
        <taxon>Pentapetalae</taxon>
        <taxon>asterids</taxon>
        <taxon>lamiids</taxon>
        <taxon>Lamiales</taxon>
        <taxon>Pedaliaceae</taxon>
        <taxon>Sesamum</taxon>
    </lineage>
</organism>
<gene>
    <name evidence="3" type="ORF">Salat_1388600</name>
</gene>
<keyword evidence="2" id="KW-0812">Transmembrane</keyword>
<feature type="region of interest" description="Disordered" evidence="1">
    <location>
        <begin position="248"/>
        <end position="276"/>
    </location>
</feature>
<evidence type="ECO:0000313" key="4">
    <source>
        <dbReference type="Proteomes" id="UP001293254"/>
    </source>
</evidence>
<dbReference type="EMBL" id="JACGWO010000005">
    <property type="protein sequence ID" value="KAK4426201.1"/>
    <property type="molecule type" value="Genomic_DNA"/>
</dbReference>
<dbReference type="AlphaFoldDB" id="A0AAE2CL61"/>